<dbReference type="VEuPathDB" id="PiroplasmaDB:TpMuguga_04g00807"/>
<dbReference type="GO" id="GO:0071567">
    <property type="term" value="F:deUFMylase activity"/>
    <property type="evidence" value="ECO:0007669"/>
    <property type="project" value="TreeGrafter"/>
</dbReference>
<feature type="compositionally biased region" description="Basic and acidic residues" evidence="2">
    <location>
        <begin position="372"/>
        <end position="381"/>
    </location>
</feature>
<evidence type="ECO:0000313" key="5">
    <source>
        <dbReference type="Proteomes" id="UP000001949"/>
    </source>
</evidence>
<evidence type="ECO:0000313" key="4">
    <source>
        <dbReference type="EMBL" id="EAN32161.1"/>
    </source>
</evidence>
<dbReference type="InParanoid" id="Q4N1D9"/>
<feature type="domain" description="UFSP1/2/DUB catalytic" evidence="3">
    <location>
        <begin position="516"/>
        <end position="704"/>
    </location>
</feature>
<name>Q4N1D9_THEPA</name>
<proteinExistence type="predicted"/>
<evidence type="ECO:0000256" key="2">
    <source>
        <dbReference type="SAM" id="MobiDB-lite"/>
    </source>
</evidence>
<feature type="compositionally biased region" description="Polar residues" evidence="2">
    <location>
        <begin position="344"/>
        <end position="354"/>
    </location>
</feature>
<dbReference type="InterPro" id="IPR012462">
    <property type="entry name" value="UFSP1/2_DUB_cat"/>
</dbReference>
<feature type="region of interest" description="Disordered" evidence="2">
    <location>
        <begin position="324"/>
        <end position="381"/>
    </location>
</feature>
<dbReference type="Gene3D" id="3.90.70.130">
    <property type="match status" value="1"/>
</dbReference>
<dbReference type="eggNOG" id="KOG2433">
    <property type="taxonomic scope" value="Eukaryota"/>
</dbReference>
<dbReference type="Proteomes" id="UP000001949">
    <property type="component" value="Unassembled WGS sequence"/>
</dbReference>
<feature type="compositionally biased region" description="Acidic residues" evidence="2">
    <location>
        <begin position="324"/>
        <end position="338"/>
    </location>
</feature>
<accession>Q4N1D9</accession>
<dbReference type="OMA" id="KGGIGWK"/>
<dbReference type="AlphaFoldDB" id="Q4N1D9"/>
<dbReference type="KEGG" id="tpv:TP04_0807"/>
<protein>
    <recommendedName>
        <fullName evidence="3">UFSP1/2/DUB catalytic domain-containing protein</fullName>
    </recommendedName>
</protein>
<sequence length="713" mass="80976">MTLCLSKSLFTRNSSDEDESLNYLIRLLYKLESDDSDNDWICSFRNYSNLTYKYFDSNFTVPSHLKFAGFLVDSTSNFDVNNLDSLNLNIPLNSLTEFYLLVLENDSNLVFSLNESFSCYKISQNEDDKTKLPVKLDDIRWVEDDDAELKARNLMLMNVSLLFFSKLSLNENFGANITQPGVYKLGNLPDTIKCSLVDSLKSYLTKRNSDESSYKVVYSDPFKRIKDKLSEFYPTFSLGFGFDSRGRKHAFVVCGDYEDCKLSVKLLLQNTVLLNFDQSEEPFLTKLVLDKAHDQLTKLSSFVSSDLSSLSCYVTVSNAKNPQEEELFLNDSTEELPESDQKTTKSTRNSRPTRSGNKSSKSKNVKTAPKNAENKSKNKDKNKVFNMVPNLEIFGSEFTLKLDTTTGALSLTLNKEHQNPDEEEDKNICLNLVFKFLMSSLSFSQSVDYVPFGGTVVPFFDFLSQSNLCFDGVFGQNLSKLKSVFNPYDLVDKTILVSPHRAINPYPGWISPKKSTVSMVQGNYQYYHYTQMGVNDTGWGCCYRSLQLVCSWYLLEYHTTRMIPTHSKIQEVLKENDVSHKDLKVGSNTWIGTVESGYFLNWYLGYMYKTLYLNDVSEFRNYNVVIADHFKSQGTPVIVGAGAYAYVILGICIESEQGEVAYLIADPHYTGEDSIKNVVNKGGIGWKKVEFLSKASEGKFINLCLPLLEKYGV</sequence>
<dbReference type="GeneID" id="3500706"/>
<dbReference type="PANTHER" id="PTHR48153:SF2">
    <property type="entry name" value="UFM1-SPECIFIC PROTEASE 2"/>
    <property type="match status" value="1"/>
</dbReference>
<evidence type="ECO:0000259" key="3">
    <source>
        <dbReference type="Pfam" id="PF07910"/>
    </source>
</evidence>
<reference evidence="4 5" key="1">
    <citation type="journal article" date="2005" name="Science">
        <title>Genome sequence of Theileria parva, a bovine pathogen that transforms lymphocytes.</title>
        <authorList>
            <person name="Gardner M.J."/>
            <person name="Bishop R."/>
            <person name="Shah T."/>
            <person name="de Villiers E.P."/>
            <person name="Carlton J.M."/>
            <person name="Hall N."/>
            <person name="Ren Q."/>
            <person name="Paulsen I.T."/>
            <person name="Pain A."/>
            <person name="Berriman M."/>
            <person name="Wilson R.J.M."/>
            <person name="Sato S."/>
            <person name="Ralph S.A."/>
            <person name="Mann D.J."/>
            <person name="Xiong Z."/>
            <person name="Shallom S.J."/>
            <person name="Weidman J."/>
            <person name="Jiang L."/>
            <person name="Lynn J."/>
            <person name="Weaver B."/>
            <person name="Shoaibi A."/>
            <person name="Domingo A.R."/>
            <person name="Wasawo D."/>
            <person name="Crabtree J."/>
            <person name="Wortman J.R."/>
            <person name="Haas B."/>
            <person name="Angiuoli S.V."/>
            <person name="Creasy T.H."/>
            <person name="Lu C."/>
            <person name="Suh B."/>
            <person name="Silva J.C."/>
            <person name="Utterback T.R."/>
            <person name="Feldblyum T.V."/>
            <person name="Pertea M."/>
            <person name="Allen J."/>
            <person name="Nierman W.C."/>
            <person name="Taracha E.L.N."/>
            <person name="Salzberg S.L."/>
            <person name="White O.R."/>
            <person name="Fitzhugh H.A."/>
            <person name="Morzaria S."/>
            <person name="Venter J.C."/>
            <person name="Fraser C.M."/>
            <person name="Nene V."/>
        </authorList>
    </citation>
    <scope>NUCLEOTIDE SEQUENCE [LARGE SCALE GENOMIC DNA]</scope>
    <source>
        <strain evidence="4 5">Muguga</strain>
    </source>
</reference>
<evidence type="ECO:0000256" key="1">
    <source>
        <dbReference type="ARBA" id="ARBA00022801"/>
    </source>
</evidence>
<keyword evidence="5" id="KW-1185">Reference proteome</keyword>
<keyword evidence="1" id="KW-0378">Hydrolase</keyword>
<dbReference type="EMBL" id="AAGK01000004">
    <property type="protein sequence ID" value="EAN32161.1"/>
    <property type="molecule type" value="Genomic_DNA"/>
</dbReference>
<organism evidence="4 5">
    <name type="scientific">Theileria parva</name>
    <name type="common">East coast fever infection agent</name>
    <dbReference type="NCBI Taxonomy" id="5875"/>
    <lineage>
        <taxon>Eukaryota</taxon>
        <taxon>Sar</taxon>
        <taxon>Alveolata</taxon>
        <taxon>Apicomplexa</taxon>
        <taxon>Aconoidasida</taxon>
        <taxon>Piroplasmida</taxon>
        <taxon>Theileriidae</taxon>
        <taxon>Theileria</taxon>
    </lineage>
</organism>
<gene>
    <name evidence="4" type="ordered locus">TP04_0807</name>
</gene>
<dbReference type="STRING" id="5875.Q4N1D9"/>
<dbReference type="PANTHER" id="PTHR48153">
    <property type="entry name" value="UFM1-SPECIFIC PROTEASE 2"/>
    <property type="match status" value="1"/>
</dbReference>
<comment type="caution">
    <text evidence="4">The sequence shown here is derived from an EMBL/GenBank/DDBJ whole genome shotgun (WGS) entry which is preliminary data.</text>
</comment>
<dbReference type="Pfam" id="PF07910">
    <property type="entry name" value="Peptidase_C78"/>
    <property type="match status" value="1"/>
</dbReference>